<feature type="compositionally biased region" description="Polar residues" evidence="1">
    <location>
        <begin position="15"/>
        <end position="28"/>
    </location>
</feature>
<evidence type="ECO:0000313" key="4">
    <source>
        <dbReference type="Proteomes" id="UP000756132"/>
    </source>
</evidence>
<evidence type="ECO:0008006" key="5">
    <source>
        <dbReference type="Google" id="ProtNLM"/>
    </source>
</evidence>
<dbReference type="KEGG" id="ffu:CLAFUR5_08260"/>
<evidence type="ECO:0000313" key="3">
    <source>
        <dbReference type="EMBL" id="UJO15541.1"/>
    </source>
</evidence>
<keyword evidence="2" id="KW-0472">Membrane</keyword>
<proteinExistence type="predicted"/>
<feature type="region of interest" description="Disordered" evidence="1">
    <location>
        <begin position="156"/>
        <end position="175"/>
    </location>
</feature>
<keyword evidence="2" id="KW-1133">Transmembrane helix</keyword>
<dbReference type="AlphaFoldDB" id="A0A9Q8P716"/>
<feature type="region of interest" description="Disordered" evidence="1">
    <location>
        <begin position="15"/>
        <end position="38"/>
    </location>
</feature>
<name>A0A9Q8P716_PASFU</name>
<sequence>MSVAKTTMRSAATNFVQSPYSQSDNAGSTGIGVHSNPDEPVIEEVDGLRLFTPMKTIGASSIEHRARRYDYKPPALRLPALLSCLANTFALLGLLQYATLQLPQKDRFDIPWRDQATAQPQRSAVLRRQATYSTTNLPTATPTTAAVAITSLVASQTTTSGPSAPTQTFGVAPKSNYVDPDKTVTVEDGFGDIPQDDVETGTYGGQTADRSNYVATRTTVTEADATSSATSRTAYVSDGTRVAIATNSGETYMPEVTTIATSAATVVEMPTTVTFVSTPPGQTVAQTFTIATSIDSTIYNFFDITSTLSPAMPSDQPVRPQKDKHQPGKPNDVGTSTYTWTPMDVFISRYLGVLLAVTYRMLLTMIDNASLLVEPFRQLAADGSGVLAERALFHFYHKQAVDLIGSSPSRPP</sequence>
<dbReference type="RefSeq" id="XP_047759907.1">
    <property type="nucleotide sequence ID" value="XM_047907408.1"/>
</dbReference>
<protein>
    <recommendedName>
        <fullName evidence="5">Transmembrane protein</fullName>
    </recommendedName>
</protein>
<dbReference type="OrthoDB" id="5428901at2759"/>
<evidence type="ECO:0000256" key="1">
    <source>
        <dbReference type="SAM" id="MobiDB-lite"/>
    </source>
</evidence>
<dbReference type="Proteomes" id="UP000756132">
    <property type="component" value="Chromosome 3"/>
</dbReference>
<feature type="transmembrane region" description="Helical" evidence="2">
    <location>
        <begin position="75"/>
        <end position="98"/>
    </location>
</feature>
<dbReference type="GeneID" id="71988138"/>
<accession>A0A9Q8P716</accession>
<keyword evidence="4" id="KW-1185">Reference proteome</keyword>
<evidence type="ECO:0000256" key="2">
    <source>
        <dbReference type="SAM" id="Phobius"/>
    </source>
</evidence>
<gene>
    <name evidence="3" type="ORF">CLAFUR5_08260</name>
</gene>
<dbReference type="EMBL" id="CP090165">
    <property type="protein sequence ID" value="UJO15541.1"/>
    <property type="molecule type" value="Genomic_DNA"/>
</dbReference>
<reference evidence="3" key="1">
    <citation type="submission" date="2021-12" db="EMBL/GenBank/DDBJ databases">
        <authorList>
            <person name="Zaccaron A."/>
            <person name="Stergiopoulos I."/>
        </authorList>
    </citation>
    <scope>NUCLEOTIDE SEQUENCE</scope>
    <source>
        <strain evidence="3">Race5_Kim</strain>
    </source>
</reference>
<organism evidence="3 4">
    <name type="scientific">Passalora fulva</name>
    <name type="common">Tomato leaf mold</name>
    <name type="synonym">Cladosporium fulvum</name>
    <dbReference type="NCBI Taxonomy" id="5499"/>
    <lineage>
        <taxon>Eukaryota</taxon>
        <taxon>Fungi</taxon>
        <taxon>Dikarya</taxon>
        <taxon>Ascomycota</taxon>
        <taxon>Pezizomycotina</taxon>
        <taxon>Dothideomycetes</taxon>
        <taxon>Dothideomycetidae</taxon>
        <taxon>Mycosphaerellales</taxon>
        <taxon>Mycosphaerellaceae</taxon>
        <taxon>Fulvia</taxon>
    </lineage>
</organism>
<feature type="compositionally biased region" description="Polar residues" evidence="1">
    <location>
        <begin position="156"/>
        <end position="169"/>
    </location>
</feature>
<feature type="region of interest" description="Disordered" evidence="1">
    <location>
        <begin position="311"/>
        <end position="335"/>
    </location>
</feature>
<reference evidence="3" key="2">
    <citation type="journal article" date="2022" name="Microb. Genom.">
        <title>A chromosome-scale genome assembly of the tomato pathogen Cladosporium fulvum reveals a compartmentalized genome architecture and the presence of a dispensable chromosome.</title>
        <authorList>
            <person name="Zaccaron A.Z."/>
            <person name="Chen L.H."/>
            <person name="Samaras A."/>
            <person name="Stergiopoulos I."/>
        </authorList>
    </citation>
    <scope>NUCLEOTIDE SEQUENCE</scope>
    <source>
        <strain evidence="3">Race5_Kim</strain>
    </source>
</reference>
<keyword evidence="2" id="KW-0812">Transmembrane</keyword>